<name>A0A182DX02_ONCOC</name>
<dbReference type="AlphaFoldDB" id="A0A182DX02"/>
<reference evidence="3" key="1">
    <citation type="submission" date="2016-06" db="UniProtKB">
        <authorList>
            <consortium name="WormBaseParasite"/>
        </authorList>
    </citation>
    <scope>IDENTIFICATION</scope>
</reference>
<dbReference type="Proteomes" id="UP000271087">
    <property type="component" value="Unassembled WGS sequence"/>
</dbReference>
<evidence type="ECO:0000313" key="2">
    <source>
        <dbReference type="Proteomes" id="UP000271087"/>
    </source>
</evidence>
<organism evidence="3">
    <name type="scientific">Onchocerca ochengi</name>
    <name type="common">Filarial nematode worm</name>
    <dbReference type="NCBI Taxonomy" id="42157"/>
    <lineage>
        <taxon>Eukaryota</taxon>
        <taxon>Metazoa</taxon>
        <taxon>Ecdysozoa</taxon>
        <taxon>Nematoda</taxon>
        <taxon>Chromadorea</taxon>
        <taxon>Rhabditida</taxon>
        <taxon>Spirurina</taxon>
        <taxon>Spiruromorpha</taxon>
        <taxon>Filarioidea</taxon>
        <taxon>Onchocercidae</taxon>
        <taxon>Onchocerca</taxon>
    </lineage>
</organism>
<keyword evidence="2" id="KW-1185">Reference proteome</keyword>
<evidence type="ECO:0000313" key="1">
    <source>
        <dbReference type="EMBL" id="VDK61541.1"/>
    </source>
</evidence>
<protein>
    <submittedName>
        <fullName evidence="3">SelP_N domain-containing protein</fullName>
    </submittedName>
</protein>
<sequence length="98" mass="11612">MVSVSDQNPGVNAQSISLGKTGEIWRFWNEQGSCITLSSLANEFLADIQWSRQKIFYCHGCDRYHKQWKLWCFERIIEMLYKCVISKLRSRYTKEVKV</sequence>
<reference evidence="1 2" key="2">
    <citation type="submission" date="2018-08" db="EMBL/GenBank/DDBJ databases">
        <authorList>
            <person name="Laetsch R D."/>
            <person name="Stevens L."/>
            <person name="Kumar S."/>
            <person name="Blaxter L. M."/>
        </authorList>
    </citation>
    <scope>NUCLEOTIDE SEQUENCE [LARGE SCALE GENOMIC DNA]</scope>
</reference>
<dbReference type="WBParaSite" id="nOo.2.0.1.t00172-RA">
    <property type="protein sequence ID" value="nOo.2.0.1.t00172-RA"/>
    <property type="gene ID" value="nOo.2.0.1.g00172"/>
</dbReference>
<accession>A0A182DX02</accession>
<evidence type="ECO:0000313" key="3">
    <source>
        <dbReference type="WBParaSite" id="nOo.2.0.1.t00172-RA"/>
    </source>
</evidence>
<dbReference type="EMBL" id="UYRW01000014">
    <property type="protein sequence ID" value="VDK61541.1"/>
    <property type="molecule type" value="Genomic_DNA"/>
</dbReference>
<gene>
    <name evidence="1" type="ORF">NOO_LOCUS172</name>
</gene>
<proteinExistence type="predicted"/>